<dbReference type="InterPro" id="IPR047550">
    <property type="entry name" value="RNF217_RBR_vRING-HC"/>
</dbReference>
<dbReference type="GO" id="GO:0061630">
    <property type="term" value="F:ubiquitin protein ligase activity"/>
    <property type="evidence" value="ECO:0007669"/>
    <property type="project" value="UniProtKB-EC"/>
</dbReference>
<feature type="compositionally biased region" description="Acidic residues" evidence="9">
    <location>
        <begin position="248"/>
        <end position="259"/>
    </location>
</feature>
<feature type="compositionally biased region" description="Low complexity" evidence="9">
    <location>
        <begin position="567"/>
        <end position="582"/>
    </location>
</feature>
<dbReference type="InterPro" id="IPR044066">
    <property type="entry name" value="TRIAD_supradom"/>
</dbReference>
<feature type="region of interest" description="Disordered" evidence="9">
    <location>
        <begin position="183"/>
        <end position="268"/>
    </location>
</feature>
<evidence type="ECO:0000256" key="10">
    <source>
        <dbReference type="SAM" id="Phobius"/>
    </source>
</evidence>
<keyword evidence="3" id="KW-0808">Transferase</keyword>
<dbReference type="GeneID" id="102731085"/>
<sequence length="856" mass="93756">MRQTNGRAAARCAQGPGPVPSGTTARSQAVMQAVTPGYLVCSPHAQEKYIKNSTKRRAKQKLKQVSTVFHHSCQAEWYSLIPRLIECLLATSPLQLKARYCIFYKSEACENPASSKLISAIFPTAFVHFMSLSHFGNSRNVSSFFTLTVFAMVTYDLRCYYYSQWKINFLNKSLRKDVMPSGGGCGSDSGCADTSAPEPERSRWGPDGRRSRAPGQPAGLALTGPLNPQTLQQQLEEEEEAGDRNEGGDEQQDAPPGEEPEPRTRVGAADELVLDVLGQRRPIPAKRQVFCSVFCVENDLPEAPTAEQLPPPASSPRAPPVTNAPSTPSSFPSPRLSLPTDPLSPDGGSIELEFYLAPEPFSVPSLLGAPPYSDLGGVGDPYVPLMVLMCRVCLEDKPIKPLPCCKKAVCEECLKVYLSSQPSGGGCGSDSGCADTSAPEPERSRWGPDGRRSRAPGQPAGLALTGPLNPQTLQQQLEEEEEAGDRNEGGDEQQDAPPGEEPEPRTRVGAADELVLDVLGQRRPIPAKRQVFCSVFCVENDLPEAPTAEQLPPPASSPRAPPVTNAPSTPSSFPSPRLSLPTDPLSPDGGSIELEFYLAPEPFSVPSLLGAPPYSDLGGVGDPYVPLMVLMCRVCLEDKPIKPLPCCKKAVCEECLKVYLSSQVQLGQVEIKCPITECFEFLEERTIVFNLTHEDSIKYKYFLELGRIDSSTKPCPQCKHFTTFKKKGHIPTPSRSESKYKIHIQRTEGCDHMTCSQCNTNFCYRCGERYRQLRFFGDHTSNLSIFGCKYRYLPERPHLRRLVRGSVCAGKLFVAPLILVLGLALGAIAVVIGLFVFPIYCLCKKQRKRSRTGMHW</sequence>
<keyword evidence="7" id="KW-0833">Ubl conjugation pathway</keyword>
<keyword evidence="6" id="KW-0863">Zinc-finger</keyword>
<name>A0A2U3YEH6_LEPWE</name>
<reference evidence="13" key="1">
    <citation type="submission" date="2025-08" db="UniProtKB">
        <authorList>
            <consortium name="RefSeq"/>
        </authorList>
    </citation>
    <scope>IDENTIFICATION</scope>
    <source>
        <tissue evidence="13">Liver</tissue>
    </source>
</reference>
<feature type="compositionally biased region" description="Basic and acidic residues" evidence="9">
    <location>
        <begin position="198"/>
        <end position="210"/>
    </location>
</feature>
<feature type="compositionally biased region" description="Basic and acidic residues" evidence="9">
    <location>
        <begin position="440"/>
        <end position="452"/>
    </location>
</feature>
<protein>
    <recommendedName>
        <fullName evidence="2">RBR-type E3 ubiquitin transferase</fullName>
        <ecNumber evidence="2">2.3.2.31</ecNumber>
    </recommendedName>
</protein>
<gene>
    <name evidence="13" type="primary">RNF217</name>
</gene>
<keyword evidence="5" id="KW-0677">Repeat</keyword>
<dbReference type="SMART" id="SM00184">
    <property type="entry name" value="RING"/>
    <property type="match status" value="3"/>
</dbReference>
<feature type="domain" description="RING-type" evidence="11">
    <location>
        <begin position="628"/>
        <end position="792"/>
    </location>
</feature>
<dbReference type="CTD" id="154214"/>
<dbReference type="CDD" id="cd20350">
    <property type="entry name" value="Rcat_RBR_RNF217"/>
    <property type="match status" value="1"/>
</dbReference>
<dbReference type="Proteomes" id="UP000245341">
    <property type="component" value="Unplaced"/>
</dbReference>
<feature type="compositionally biased region" description="Acidic residues" evidence="9">
    <location>
        <begin position="490"/>
        <end position="501"/>
    </location>
</feature>
<evidence type="ECO:0000256" key="5">
    <source>
        <dbReference type="ARBA" id="ARBA00022737"/>
    </source>
</evidence>
<dbReference type="AlphaFoldDB" id="A0A2U3YEH6"/>
<dbReference type="GO" id="GO:0016567">
    <property type="term" value="P:protein ubiquitination"/>
    <property type="evidence" value="ECO:0007669"/>
    <property type="project" value="InterPro"/>
</dbReference>
<keyword evidence="10" id="KW-0812">Transmembrane</keyword>
<feature type="region of interest" description="Disordered" evidence="9">
    <location>
        <begin position="1"/>
        <end position="24"/>
    </location>
</feature>
<dbReference type="InterPro" id="IPR001841">
    <property type="entry name" value="Znf_RING"/>
</dbReference>
<dbReference type="OrthoDB" id="10009520at2759"/>
<dbReference type="InterPro" id="IPR031127">
    <property type="entry name" value="E3_UB_ligase_RBR"/>
</dbReference>
<dbReference type="SUPFAM" id="SSF57850">
    <property type="entry name" value="RING/U-box"/>
    <property type="match status" value="2"/>
</dbReference>
<feature type="region of interest" description="Disordered" evidence="9">
    <location>
        <begin position="421"/>
        <end position="510"/>
    </location>
</feature>
<feature type="region of interest" description="Disordered" evidence="9">
    <location>
        <begin position="545"/>
        <end position="585"/>
    </location>
</feature>
<evidence type="ECO:0000256" key="6">
    <source>
        <dbReference type="ARBA" id="ARBA00022771"/>
    </source>
</evidence>
<feature type="compositionally biased region" description="Pro residues" evidence="9">
    <location>
        <begin position="551"/>
        <end position="561"/>
    </location>
</feature>
<dbReference type="FunFam" id="3.30.40.10:FF:000264">
    <property type="entry name" value="RBR-type E3 ubiquitin transferase"/>
    <property type="match status" value="1"/>
</dbReference>
<organism evidence="12 13">
    <name type="scientific">Leptonychotes weddellii</name>
    <name type="common">Weddell seal</name>
    <name type="synonym">Otaria weddellii</name>
    <dbReference type="NCBI Taxonomy" id="9713"/>
    <lineage>
        <taxon>Eukaryota</taxon>
        <taxon>Metazoa</taxon>
        <taxon>Chordata</taxon>
        <taxon>Craniata</taxon>
        <taxon>Vertebrata</taxon>
        <taxon>Euteleostomi</taxon>
        <taxon>Mammalia</taxon>
        <taxon>Eutheria</taxon>
        <taxon>Laurasiatheria</taxon>
        <taxon>Carnivora</taxon>
        <taxon>Caniformia</taxon>
        <taxon>Pinnipedia</taxon>
        <taxon>Phocidae</taxon>
        <taxon>Monachinae</taxon>
        <taxon>Lobodontini</taxon>
        <taxon>Leptonychotes</taxon>
    </lineage>
</organism>
<evidence type="ECO:0000256" key="7">
    <source>
        <dbReference type="ARBA" id="ARBA00022786"/>
    </source>
</evidence>
<feature type="region of interest" description="Disordered" evidence="9">
    <location>
        <begin position="303"/>
        <end position="343"/>
    </location>
</feature>
<dbReference type="STRING" id="9713.A0A2U3YEH6"/>
<feature type="compositionally biased region" description="Low complexity" evidence="9">
    <location>
        <begin position="325"/>
        <end position="340"/>
    </location>
</feature>
<dbReference type="CDD" id="cd16622">
    <property type="entry name" value="vRING-HC-C4C4_RBR_RNF217"/>
    <property type="match status" value="1"/>
</dbReference>
<accession>A0A2U3YEH6</accession>
<feature type="transmembrane region" description="Helical" evidence="10">
    <location>
        <begin position="813"/>
        <end position="842"/>
    </location>
</feature>
<dbReference type="InterPro" id="IPR002867">
    <property type="entry name" value="IBR_dom"/>
</dbReference>
<keyword evidence="10" id="KW-0472">Membrane</keyword>
<keyword evidence="10" id="KW-1133">Transmembrane helix</keyword>
<evidence type="ECO:0000259" key="11">
    <source>
        <dbReference type="PROSITE" id="PS51873"/>
    </source>
</evidence>
<dbReference type="GO" id="GO:0008270">
    <property type="term" value="F:zinc ion binding"/>
    <property type="evidence" value="ECO:0007669"/>
    <property type="project" value="UniProtKB-KW"/>
</dbReference>
<evidence type="ECO:0000256" key="2">
    <source>
        <dbReference type="ARBA" id="ARBA00012251"/>
    </source>
</evidence>
<evidence type="ECO:0000256" key="9">
    <source>
        <dbReference type="SAM" id="MobiDB-lite"/>
    </source>
</evidence>
<evidence type="ECO:0000313" key="12">
    <source>
        <dbReference type="Proteomes" id="UP000245341"/>
    </source>
</evidence>
<evidence type="ECO:0000256" key="8">
    <source>
        <dbReference type="ARBA" id="ARBA00022833"/>
    </source>
</evidence>
<keyword evidence="12" id="KW-1185">Reference proteome</keyword>
<proteinExistence type="predicted"/>
<evidence type="ECO:0000256" key="1">
    <source>
        <dbReference type="ARBA" id="ARBA00001798"/>
    </source>
</evidence>
<dbReference type="EC" id="2.3.2.31" evidence="2"/>
<dbReference type="PROSITE" id="PS51873">
    <property type="entry name" value="TRIAD"/>
    <property type="match status" value="1"/>
</dbReference>
<evidence type="ECO:0000256" key="3">
    <source>
        <dbReference type="ARBA" id="ARBA00022679"/>
    </source>
</evidence>
<comment type="catalytic activity">
    <reaction evidence="1">
        <text>[E2 ubiquitin-conjugating enzyme]-S-ubiquitinyl-L-cysteine + [acceptor protein]-L-lysine = [E2 ubiquitin-conjugating enzyme]-L-cysteine + [acceptor protein]-N(6)-ubiquitinyl-L-lysine.</text>
        <dbReference type="EC" id="2.3.2.31"/>
    </reaction>
</comment>
<dbReference type="PANTHER" id="PTHR11685">
    <property type="entry name" value="RBR FAMILY RING FINGER AND IBR DOMAIN-CONTAINING"/>
    <property type="match status" value="1"/>
</dbReference>
<evidence type="ECO:0000313" key="13">
    <source>
        <dbReference type="RefSeq" id="XP_006742134.1"/>
    </source>
</evidence>
<dbReference type="SMART" id="SM00647">
    <property type="entry name" value="IBR"/>
    <property type="match status" value="1"/>
</dbReference>
<keyword evidence="8" id="KW-0862">Zinc</keyword>
<dbReference type="KEGG" id="lww:102731085"/>
<dbReference type="RefSeq" id="XP_006742134.1">
    <property type="nucleotide sequence ID" value="XM_006742071.2"/>
</dbReference>
<evidence type="ECO:0000256" key="4">
    <source>
        <dbReference type="ARBA" id="ARBA00022723"/>
    </source>
</evidence>
<feature type="compositionally biased region" description="Pro residues" evidence="9">
    <location>
        <begin position="309"/>
        <end position="319"/>
    </location>
</feature>
<dbReference type="InterPro" id="IPR047552">
    <property type="entry name" value="Rcat_RBR_RNF217"/>
</dbReference>
<keyword evidence="4" id="KW-0479">Metal-binding</keyword>
<dbReference type="Gene3D" id="1.20.120.1750">
    <property type="match status" value="1"/>
</dbReference>